<dbReference type="Proteomes" id="UP000323300">
    <property type="component" value="Unassembled WGS sequence"/>
</dbReference>
<evidence type="ECO:0000313" key="2">
    <source>
        <dbReference type="Proteomes" id="UP000323300"/>
    </source>
</evidence>
<accession>A0A1I4ENP5</accession>
<protein>
    <submittedName>
        <fullName evidence="1">Uncharacterized protein</fullName>
    </submittedName>
</protein>
<organism evidence="1 2">
    <name type="scientific">Neomesorhizobium albiziae</name>
    <dbReference type="NCBI Taxonomy" id="335020"/>
    <lineage>
        <taxon>Bacteria</taxon>
        <taxon>Pseudomonadati</taxon>
        <taxon>Pseudomonadota</taxon>
        <taxon>Alphaproteobacteria</taxon>
        <taxon>Hyphomicrobiales</taxon>
        <taxon>Phyllobacteriaceae</taxon>
        <taxon>Neomesorhizobium</taxon>
    </lineage>
</organism>
<sequence>MTIPELVVRKISADRYVVEMTNELGSIAVYVSLAKIYDDREYSEAERETLACLRAQELALDFAEAAESKSTLS</sequence>
<evidence type="ECO:0000313" key="1">
    <source>
        <dbReference type="EMBL" id="SFL06127.1"/>
    </source>
</evidence>
<reference evidence="1 2" key="1">
    <citation type="submission" date="2016-10" db="EMBL/GenBank/DDBJ databases">
        <authorList>
            <person name="Varghese N."/>
            <person name="Submissions S."/>
        </authorList>
    </citation>
    <scope>NUCLEOTIDE SEQUENCE [LARGE SCALE GENOMIC DNA]</scope>
    <source>
        <strain evidence="1 2">DSM 21822</strain>
    </source>
</reference>
<proteinExistence type="predicted"/>
<dbReference type="EMBL" id="FOSL01000027">
    <property type="protein sequence ID" value="SFL06127.1"/>
    <property type="molecule type" value="Genomic_DNA"/>
</dbReference>
<keyword evidence="2" id="KW-1185">Reference proteome</keyword>
<dbReference type="AlphaFoldDB" id="A0A1I4ENP5"/>
<gene>
    <name evidence="1" type="ORF">SAMN04488498_12746</name>
</gene>
<name>A0A1I4ENP5_9HYPH</name>
<dbReference type="RefSeq" id="WP_149763328.1">
    <property type="nucleotide sequence ID" value="NZ_BSPE01000090.1"/>
</dbReference>